<name>A0ABY4J9F9_9BACT</name>
<dbReference type="RefSeq" id="WP_247975638.1">
    <property type="nucleotide sequence ID" value="NZ_CP095848.1"/>
</dbReference>
<dbReference type="Proteomes" id="UP000829647">
    <property type="component" value="Chromosome"/>
</dbReference>
<dbReference type="PROSITE" id="PS51257">
    <property type="entry name" value="PROKAR_LIPOPROTEIN"/>
    <property type="match status" value="1"/>
</dbReference>
<feature type="region of interest" description="Disordered" evidence="1">
    <location>
        <begin position="51"/>
        <end position="75"/>
    </location>
</feature>
<dbReference type="EMBL" id="CP095848">
    <property type="protein sequence ID" value="UPL49445.1"/>
    <property type="molecule type" value="Genomic_DNA"/>
</dbReference>
<evidence type="ECO:0000313" key="3">
    <source>
        <dbReference type="Proteomes" id="UP000829647"/>
    </source>
</evidence>
<protein>
    <recommendedName>
        <fullName evidence="4">Secreted protein</fullName>
    </recommendedName>
</protein>
<proteinExistence type="predicted"/>
<reference evidence="2 3" key="1">
    <citation type="submission" date="2022-04" db="EMBL/GenBank/DDBJ databases">
        <title>Hymenobacter sp. isolated from the air.</title>
        <authorList>
            <person name="Won M."/>
            <person name="Lee C.-M."/>
            <person name="Woen H.-Y."/>
            <person name="Kwon S.-W."/>
        </authorList>
    </citation>
    <scope>NUCLEOTIDE SEQUENCE [LARGE SCALE GENOMIC DNA]</scope>
    <source>
        <strain evidence="3">5516 S-25</strain>
    </source>
</reference>
<gene>
    <name evidence="2" type="ORF">MWH26_00685</name>
</gene>
<organism evidence="2 3">
    <name type="scientific">Hymenobacter sublimis</name>
    <dbReference type="NCBI Taxonomy" id="2933777"/>
    <lineage>
        <taxon>Bacteria</taxon>
        <taxon>Pseudomonadati</taxon>
        <taxon>Bacteroidota</taxon>
        <taxon>Cytophagia</taxon>
        <taxon>Cytophagales</taxon>
        <taxon>Hymenobacteraceae</taxon>
        <taxon>Hymenobacter</taxon>
    </lineage>
</organism>
<evidence type="ECO:0008006" key="4">
    <source>
        <dbReference type="Google" id="ProtNLM"/>
    </source>
</evidence>
<evidence type="ECO:0000313" key="2">
    <source>
        <dbReference type="EMBL" id="UPL49445.1"/>
    </source>
</evidence>
<accession>A0ABY4J9F9</accession>
<evidence type="ECO:0000256" key="1">
    <source>
        <dbReference type="SAM" id="MobiDB-lite"/>
    </source>
</evidence>
<feature type="compositionally biased region" description="Low complexity" evidence="1">
    <location>
        <begin position="57"/>
        <end position="68"/>
    </location>
</feature>
<keyword evidence="3" id="KW-1185">Reference proteome</keyword>
<sequence length="75" mass="7703">MKQAPYFALVAVALSFTACDGQKEGTTQPVDTTASSGDAQLDAMEERANAVRDSADARAAALESPADSVPIESAD</sequence>